<comment type="caution">
    <text evidence="2">The sequence shown here is derived from an EMBL/GenBank/DDBJ whole genome shotgun (WGS) entry which is preliminary data.</text>
</comment>
<organism evidence="2 3">
    <name type="scientific">Roseofilum casamattae BLCC-M143</name>
    <dbReference type="NCBI Taxonomy" id="3022442"/>
    <lineage>
        <taxon>Bacteria</taxon>
        <taxon>Bacillati</taxon>
        <taxon>Cyanobacteriota</taxon>
        <taxon>Cyanophyceae</taxon>
        <taxon>Desertifilales</taxon>
        <taxon>Desertifilaceae</taxon>
        <taxon>Roseofilum</taxon>
        <taxon>Roseofilum casamattae</taxon>
    </lineage>
</organism>
<dbReference type="EMBL" id="JAQOSQ010000001">
    <property type="protein sequence ID" value="MDJ1181598.1"/>
    <property type="molecule type" value="Genomic_DNA"/>
</dbReference>
<protein>
    <submittedName>
        <fullName evidence="2">Uncharacterized protein</fullName>
    </submittedName>
</protein>
<keyword evidence="1" id="KW-0812">Transmembrane</keyword>
<keyword evidence="1" id="KW-0472">Membrane</keyword>
<accession>A0ABT7BTG9</accession>
<sequence length="61" mass="6742">MESDSECGTPTEIPKPRIADMVGTVIAFLTLTLPLWAIAYYSSGEIDIIPGTNYPIRQVRE</sequence>
<reference evidence="2 3" key="1">
    <citation type="submission" date="2023-01" db="EMBL/GenBank/DDBJ databases">
        <title>Novel diversity within Roseofilum (Cyanobacteria; Desertifilaceae) from marine benthic mats with descriptions of four novel species.</title>
        <authorList>
            <person name="Wang Y."/>
            <person name="Berthold D.E."/>
            <person name="Hu J."/>
            <person name="Lefler F.W."/>
            <person name="Laughinghouse H.D. IV."/>
        </authorList>
    </citation>
    <scope>NUCLEOTIDE SEQUENCE [LARGE SCALE GENOMIC DNA]</scope>
    <source>
        <strain evidence="2 3">BLCC-M143</strain>
    </source>
</reference>
<keyword evidence="1" id="KW-1133">Transmembrane helix</keyword>
<feature type="transmembrane region" description="Helical" evidence="1">
    <location>
        <begin position="21"/>
        <end position="41"/>
    </location>
</feature>
<gene>
    <name evidence="2" type="ORF">PMH09_00180</name>
</gene>
<dbReference type="RefSeq" id="WP_283756254.1">
    <property type="nucleotide sequence ID" value="NZ_JAQOSQ010000001.1"/>
</dbReference>
<proteinExistence type="predicted"/>
<evidence type="ECO:0000256" key="1">
    <source>
        <dbReference type="SAM" id="Phobius"/>
    </source>
</evidence>
<evidence type="ECO:0000313" key="3">
    <source>
        <dbReference type="Proteomes" id="UP001232992"/>
    </source>
</evidence>
<evidence type="ECO:0000313" key="2">
    <source>
        <dbReference type="EMBL" id="MDJ1181598.1"/>
    </source>
</evidence>
<name>A0ABT7BTG9_9CYAN</name>
<keyword evidence="3" id="KW-1185">Reference proteome</keyword>
<dbReference type="Proteomes" id="UP001232992">
    <property type="component" value="Unassembled WGS sequence"/>
</dbReference>